<sequence>MDSDAEVEVIERSSLLSSQSHSAIPPRQGEQVPPELIGVTPTGRALWLNFDARRDSAEWYLKRYYEHLSELDLDEPIRDRVAAAADAAIPGTRQSKHLHGVLVCADDVIRNVKLMEELLAHVQEVRIESEPPKQLSLPGVATAGSLATMTASALLLPAKIATWVALSSVGVAVSTVMVGWAIRPRDLKKHYETLQARLQSFRSAVEQCDDDEIKKQQHVLNPKTFVHLRSDLMYRWPTTETSE</sequence>
<accession>A0AA40BM36</accession>
<dbReference type="AlphaFoldDB" id="A0AA40BM36"/>
<feature type="transmembrane region" description="Helical" evidence="2">
    <location>
        <begin position="160"/>
        <end position="182"/>
    </location>
</feature>
<comment type="caution">
    <text evidence="3">The sequence shown here is derived from an EMBL/GenBank/DDBJ whole genome shotgun (WGS) entry which is preliminary data.</text>
</comment>
<name>A0AA40BM36_9PEZI</name>
<dbReference type="Proteomes" id="UP001172159">
    <property type="component" value="Unassembled WGS sequence"/>
</dbReference>
<evidence type="ECO:0000313" key="3">
    <source>
        <dbReference type="EMBL" id="KAK0736755.1"/>
    </source>
</evidence>
<organism evidence="3 4">
    <name type="scientific">Apiosordaria backusii</name>
    <dbReference type="NCBI Taxonomy" id="314023"/>
    <lineage>
        <taxon>Eukaryota</taxon>
        <taxon>Fungi</taxon>
        <taxon>Dikarya</taxon>
        <taxon>Ascomycota</taxon>
        <taxon>Pezizomycotina</taxon>
        <taxon>Sordariomycetes</taxon>
        <taxon>Sordariomycetidae</taxon>
        <taxon>Sordariales</taxon>
        <taxon>Lasiosphaeriaceae</taxon>
        <taxon>Apiosordaria</taxon>
    </lineage>
</organism>
<evidence type="ECO:0000256" key="1">
    <source>
        <dbReference type="SAM" id="MobiDB-lite"/>
    </source>
</evidence>
<keyword evidence="2" id="KW-0472">Membrane</keyword>
<evidence type="ECO:0000313" key="4">
    <source>
        <dbReference type="Proteomes" id="UP001172159"/>
    </source>
</evidence>
<evidence type="ECO:0008006" key="5">
    <source>
        <dbReference type="Google" id="ProtNLM"/>
    </source>
</evidence>
<reference evidence="3" key="1">
    <citation type="submission" date="2023-06" db="EMBL/GenBank/DDBJ databases">
        <title>Genome-scale phylogeny and comparative genomics of the fungal order Sordariales.</title>
        <authorList>
            <consortium name="Lawrence Berkeley National Laboratory"/>
            <person name="Hensen N."/>
            <person name="Bonometti L."/>
            <person name="Westerberg I."/>
            <person name="Brannstrom I.O."/>
            <person name="Guillou S."/>
            <person name="Cros-Aarteil S."/>
            <person name="Calhoun S."/>
            <person name="Haridas S."/>
            <person name="Kuo A."/>
            <person name="Mondo S."/>
            <person name="Pangilinan J."/>
            <person name="Riley R."/>
            <person name="Labutti K."/>
            <person name="Andreopoulos B."/>
            <person name="Lipzen A."/>
            <person name="Chen C."/>
            <person name="Yanf M."/>
            <person name="Daum C."/>
            <person name="Ng V."/>
            <person name="Clum A."/>
            <person name="Steindorff A."/>
            <person name="Ohm R."/>
            <person name="Martin F."/>
            <person name="Silar P."/>
            <person name="Natvig D."/>
            <person name="Lalanne C."/>
            <person name="Gautier V."/>
            <person name="Ament-Velasquez S.L."/>
            <person name="Kruys A."/>
            <person name="Hutchinson M.I."/>
            <person name="Powell A.J."/>
            <person name="Barry K."/>
            <person name="Miller A.N."/>
            <person name="Grigoriev I.V."/>
            <person name="Debuchy R."/>
            <person name="Gladieux P."/>
            <person name="Thoren M.H."/>
            <person name="Johannesson H."/>
        </authorList>
    </citation>
    <scope>NUCLEOTIDE SEQUENCE</scope>
    <source>
        <strain evidence="3">CBS 540.89</strain>
    </source>
</reference>
<proteinExistence type="predicted"/>
<feature type="compositionally biased region" description="Low complexity" evidence="1">
    <location>
        <begin position="13"/>
        <end position="22"/>
    </location>
</feature>
<dbReference type="EMBL" id="JAUKTV010000006">
    <property type="protein sequence ID" value="KAK0736755.1"/>
    <property type="molecule type" value="Genomic_DNA"/>
</dbReference>
<keyword evidence="2" id="KW-0812">Transmembrane</keyword>
<evidence type="ECO:0000256" key="2">
    <source>
        <dbReference type="SAM" id="Phobius"/>
    </source>
</evidence>
<protein>
    <recommendedName>
        <fullName evidence="5">Transmembrane protein</fullName>
    </recommendedName>
</protein>
<feature type="region of interest" description="Disordered" evidence="1">
    <location>
        <begin position="13"/>
        <end position="33"/>
    </location>
</feature>
<gene>
    <name evidence="3" type="ORF">B0T21DRAFT_348780</name>
</gene>
<keyword evidence="4" id="KW-1185">Reference proteome</keyword>
<keyword evidence="2" id="KW-1133">Transmembrane helix</keyword>